<accession>A0ABY1S0Z0</accession>
<keyword evidence="2" id="KW-1185">Reference proteome</keyword>
<dbReference type="SUPFAM" id="SSF52540">
    <property type="entry name" value="P-loop containing nucleoside triphosphate hydrolases"/>
    <property type="match status" value="1"/>
</dbReference>
<comment type="caution">
    <text evidence="1">The sequence shown here is derived from an EMBL/GenBank/DDBJ whole genome shotgun (WGS) entry which is preliminary data.</text>
</comment>
<dbReference type="EMBL" id="FXWV01000008">
    <property type="protein sequence ID" value="SMR74732.1"/>
    <property type="molecule type" value="Genomic_DNA"/>
</dbReference>
<name>A0ABY1S0Z0_9GAMM</name>
<organism evidence="1 2">
    <name type="scientific">Marinobacterium sediminicola</name>
    <dbReference type="NCBI Taxonomy" id="518898"/>
    <lineage>
        <taxon>Bacteria</taxon>
        <taxon>Pseudomonadati</taxon>
        <taxon>Pseudomonadota</taxon>
        <taxon>Gammaproteobacteria</taxon>
        <taxon>Oceanospirillales</taxon>
        <taxon>Oceanospirillaceae</taxon>
        <taxon>Marinobacterium</taxon>
    </lineage>
</organism>
<proteinExistence type="predicted"/>
<evidence type="ECO:0000313" key="1">
    <source>
        <dbReference type="EMBL" id="SMR74732.1"/>
    </source>
</evidence>
<evidence type="ECO:0008006" key="3">
    <source>
        <dbReference type="Google" id="ProtNLM"/>
    </source>
</evidence>
<dbReference type="RefSeq" id="WP_239039994.1">
    <property type="nucleotide sequence ID" value="NZ_BAAAEY010000004.1"/>
</dbReference>
<dbReference type="Proteomes" id="UP001159257">
    <property type="component" value="Unassembled WGS sequence"/>
</dbReference>
<protein>
    <recommendedName>
        <fullName evidence="3">Sulfotransferase domain-containing protein</fullName>
    </recommendedName>
</protein>
<dbReference type="InterPro" id="IPR027417">
    <property type="entry name" value="P-loop_NTPase"/>
</dbReference>
<gene>
    <name evidence="1" type="ORF">SAMN04487964_10829</name>
</gene>
<evidence type="ECO:0000313" key="2">
    <source>
        <dbReference type="Proteomes" id="UP001159257"/>
    </source>
</evidence>
<sequence>MYKLVIHMGLPKTATTSLQNQIFLKLHQEGRINFLGRAYTSHHHNYFNPIGEIINLISSEDEVYNEDLLRDQFNKLLSKNKVNLISEESLTVSSIIKLDTVYKKLASLCKDCEVEILLALRNPVDFIYSTYIEMHRWKYHRIKGKDTFYSFYECLKKDQLNPEYDMFFFDRLFRKVKNQFKNINFYFFEEFKLDKEKLTHLLSQLLELRQDELSFAETMREENSRIKTKTGKEGESISLDQIIQPFIINRLPRVFVRKAKKIKLLKKMHQALMRFSSSISVSNRPVHPILSNTMIIDINSTLFVDKLSFSEEFGVKLEDLHRFRYWENYE</sequence>
<reference evidence="1 2" key="1">
    <citation type="submission" date="2017-05" db="EMBL/GenBank/DDBJ databases">
        <authorList>
            <person name="Varghese N."/>
            <person name="Submissions S."/>
        </authorList>
    </citation>
    <scope>NUCLEOTIDE SEQUENCE [LARGE SCALE GENOMIC DNA]</scope>
    <source>
        <strain evidence="1 2">CGMCC 1.7287</strain>
    </source>
</reference>
<dbReference type="Gene3D" id="3.40.50.300">
    <property type="entry name" value="P-loop containing nucleotide triphosphate hydrolases"/>
    <property type="match status" value="1"/>
</dbReference>